<reference evidence="1" key="1">
    <citation type="submission" date="2019-02" db="EMBL/GenBank/DDBJ databases">
        <authorList>
            <person name="Li S.-H."/>
        </authorList>
    </citation>
    <scope>NUCLEOTIDE SEQUENCE</scope>
    <source>
        <strain evidence="1">IMCC8485</strain>
    </source>
</reference>
<accession>A0ABT3SYC8</accession>
<evidence type="ECO:0000313" key="1">
    <source>
        <dbReference type="EMBL" id="MCX2975012.1"/>
    </source>
</evidence>
<keyword evidence="2" id="KW-1185">Reference proteome</keyword>
<comment type="caution">
    <text evidence="1">The sequence shown here is derived from an EMBL/GenBank/DDBJ whole genome shotgun (WGS) entry which is preliminary data.</text>
</comment>
<organism evidence="1 2">
    <name type="scientific">Candidatus Seongchinamella marina</name>
    <dbReference type="NCBI Taxonomy" id="2518990"/>
    <lineage>
        <taxon>Bacteria</taxon>
        <taxon>Pseudomonadati</taxon>
        <taxon>Pseudomonadota</taxon>
        <taxon>Gammaproteobacteria</taxon>
        <taxon>Cellvibrionales</taxon>
        <taxon>Halieaceae</taxon>
        <taxon>Seongchinamella</taxon>
    </lineage>
</organism>
<gene>
    <name evidence="1" type="ORF">EYC87_15585</name>
</gene>
<dbReference type="Proteomes" id="UP001143307">
    <property type="component" value="Unassembled WGS sequence"/>
</dbReference>
<dbReference type="RefSeq" id="WP_279253679.1">
    <property type="nucleotide sequence ID" value="NZ_SHNP01000005.1"/>
</dbReference>
<proteinExistence type="predicted"/>
<name>A0ABT3SYC8_9GAMM</name>
<evidence type="ECO:0000313" key="2">
    <source>
        <dbReference type="Proteomes" id="UP001143307"/>
    </source>
</evidence>
<protein>
    <submittedName>
        <fullName evidence="1">Uncharacterized protein</fullName>
    </submittedName>
</protein>
<sequence>MSAQSEPLTLSEKLGLAADGLTLTLPQQQRLARTLTRRLKEKTEDEITVPELQGMIEIVVSILPSELYWAARR</sequence>
<dbReference type="EMBL" id="SHNP01000005">
    <property type="protein sequence ID" value="MCX2975012.1"/>
    <property type="molecule type" value="Genomic_DNA"/>
</dbReference>